<evidence type="ECO:0000256" key="4">
    <source>
        <dbReference type="HAMAP-Rule" id="MF_01384"/>
    </source>
</evidence>
<dbReference type="GO" id="GO:0016151">
    <property type="term" value="F:nickel cation binding"/>
    <property type="evidence" value="ECO:0007669"/>
    <property type="project" value="UniProtKB-UniRule"/>
</dbReference>
<evidence type="ECO:0000256" key="2">
    <source>
        <dbReference type="ARBA" id="ARBA00022988"/>
    </source>
</evidence>
<comment type="function">
    <text evidence="4">Required for maturation of urease via the functional incorporation of the urease nickel metallocenter.</text>
</comment>
<reference evidence="5 6" key="1">
    <citation type="journal article" date="2013" name="Genome Announc.">
        <title>Complete Genome Sequence of Glaciecola psychrophila Strain 170T.</title>
        <authorList>
            <person name="Yin J."/>
            <person name="Chen J."/>
            <person name="Liu G."/>
            <person name="Yu Y."/>
            <person name="Song L."/>
            <person name="Wang X."/>
            <person name="Qu X."/>
        </authorList>
    </citation>
    <scope>NUCLEOTIDE SEQUENCE [LARGE SCALE GENOMIC DNA]</scope>
    <source>
        <strain evidence="5 6">170</strain>
    </source>
</reference>
<keyword evidence="2 4" id="KW-0996">Nickel insertion</keyword>
<dbReference type="PANTHER" id="PTHR33643:SF1">
    <property type="entry name" value="UREASE ACCESSORY PROTEIN D"/>
    <property type="match status" value="1"/>
</dbReference>
<proteinExistence type="inferred from homology"/>
<comment type="subcellular location">
    <subcellularLocation>
        <location evidence="4">Cytoplasm</location>
    </subcellularLocation>
</comment>
<organism evidence="5 6">
    <name type="scientific">Paraglaciecola psychrophila 170</name>
    <dbReference type="NCBI Taxonomy" id="1129794"/>
    <lineage>
        <taxon>Bacteria</taxon>
        <taxon>Pseudomonadati</taxon>
        <taxon>Pseudomonadota</taxon>
        <taxon>Gammaproteobacteria</taxon>
        <taxon>Alteromonadales</taxon>
        <taxon>Alteromonadaceae</taxon>
        <taxon>Paraglaciecola</taxon>
    </lineage>
</organism>
<dbReference type="HAMAP" id="MF_01384">
    <property type="entry name" value="UreD"/>
    <property type="match status" value="1"/>
</dbReference>
<dbReference type="eggNOG" id="COG0829">
    <property type="taxonomic scope" value="Bacteria"/>
</dbReference>
<dbReference type="GO" id="GO:0005737">
    <property type="term" value="C:cytoplasm"/>
    <property type="evidence" value="ECO:0007669"/>
    <property type="project" value="UniProtKB-SubCell"/>
</dbReference>
<dbReference type="InterPro" id="IPR002669">
    <property type="entry name" value="UreD"/>
</dbReference>
<keyword evidence="3 4" id="KW-0143">Chaperone</keyword>
<name>K6ZLS3_9ALTE</name>
<dbReference type="STRING" id="1129794.C427_5555"/>
<dbReference type="PANTHER" id="PTHR33643">
    <property type="entry name" value="UREASE ACCESSORY PROTEIN D"/>
    <property type="match status" value="1"/>
</dbReference>
<sequence length="296" mass="33224">MTEAVLDIVKSRWLASLALQLGHSAYGTQLTKTKRCGPLTIQKAFYPEGRDCAHLYLLHPPAGIVSGDELRISIDVQQNAHTLVTTPGANRFYRARTDLSIGDPKQTQITDISLEADAKCEHFPLETLVYNQANGLNNVEVRLHASSVYCGWDMTCLGLPSSNENFTGGRFTQLNTLYRDDILIYHDKVLIEPESNIQHHAAGLAGNTVFGTFLAYASSDQVSNEQRAQLIAQLRAVIEEHNASSLVSITDIRQLLVMRYLGHQAHQCKHLFIELWKLVRPLYIEKQGVQPRIWFT</sequence>
<evidence type="ECO:0000313" key="5">
    <source>
        <dbReference type="EMBL" id="AGH47649.1"/>
    </source>
</evidence>
<dbReference type="OrthoDB" id="9798842at2"/>
<dbReference type="Pfam" id="PF01774">
    <property type="entry name" value="UreD"/>
    <property type="match status" value="1"/>
</dbReference>
<dbReference type="PATRIC" id="fig|1129794.4.peg.5531"/>
<evidence type="ECO:0000256" key="3">
    <source>
        <dbReference type="ARBA" id="ARBA00023186"/>
    </source>
</evidence>
<protein>
    <recommendedName>
        <fullName evidence="4">Urease accessory protein UreD</fullName>
    </recommendedName>
</protein>
<gene>
    <name evidence="4" type="primary">ureD</name>
    <name evidence="5" type="ORF">C427_5555</name>
</gene>
<dbReference type="Proteomes" id="UP000011864">
    <property type="component" value="Chromosome"/>
</dbReference>
<comment type="similarity">
    <text evidence="1 4">Belongs to the UreD family.</text>
</comment>
<dbReference type="AlphaFoldDB" id="K6ZLS3"/>
<accession>K6ZLS3</accession>
<evidence type="ECO:0000256" key="1">
    <source>
        <dbReference type="ARBA" id="ARBA00007177"/>
    </source>
</evidence>
<dbReference type="EMBL" id="CP003837">
    <property type="protein sequence ID" value="AGH47649.1"/>
    <property type="molecule type" value="Genomic_DNA"/>
</dbReference>
<keyword evidence="4" id="KW-0963">Cytoplasm</keyword>
<comment type="subunit">
    <text evidence="4">UreD, UreF and UreG form a complex that acts as a GTP-hydrolysis-dependent molecular chaperone, activating the urease apoprotein by helping to assemble the nickel containing metallocenter of UreC. The UreE protein probably delivers the nickel.</text>
</comment>
<dbReference type="HOGENOM" id="CLU_056339_0_0_6"/>
<dbReference type="RefSeq" id="WP_007636724.1">
    <property type="nucleotide sequence ID" value="NC_020514.1"/>
</dbReference>
<dbReference type="KEGG" id="gps:C427_5555"/>
<keyword evidence="6" id="KW-1185">Reference proteome</keyword>
<evidence type="ECO:0000313" key="6">
    <source>
        <dbReference type="Proteomes" id="UP000011864"/>
    </source>
</evidence>